<feature type="region of interest" description="Disordered" evidence="1">
    <location>
        <begin position="87"/>
        <end position="106"/>
    </location>
</feature>
<dbReference type="OrthoDB" id="6648098at2"/>
<evidence type="ECO:0000313" key="2">
    <source>
        <dbReference type="EMBL" id="OAU97143.1"/>
    </source>
</evidence>
<organism evidence="2 3">
    <name type="scientific">Moraxella catarrhalis</name>
    <name type="common">Branhamella catarrhalis</name>
    <dbReference type="NCBI Taxonomy" id="480"/>
    <lineage>
        <taxon>Bacteria</taxon>
        <taxon>Pseudomonadati</taxon>
        <taxon>Pseudomonadota</taxon>
        <taxon>Gammaproteobacteria</taxon>
        <taxon>Moraxellales</taxon>
        <taxon>Moraxellaceae</taxon>
        <taxon>Moraxella</taxon>
    </lineage>
</organism>
<sequence length="106" mass="12266">MKPAPLTQKHKKALSATTKRMYEYLLQGNSLTALDGVQLFGCLCTTQRLGELRRIYGVPIYGDYFFTSNGKRLKRYYLDADYIKQHQNSKNRPWDTSQNTNPANDQ</sequence>
<evidence type="ECO:0000256" key="1">
    <source>
        <dbReference type="SAM" id="MobiDB-lite"/>
    </source>
</evidence>
<evidence type="ECO:0000313" key="3">
    <source>
        <dbReference type="Proteomes" id="UP000078228"/>
    </source>
</evidence>
<dbReference type="KEGG" id="mcs:DR90_425"/>
<reference evidence="2 3" key="1">
    <citation type="journal article" date="2016" name="Genome Biol. Evol.">
        <title>Comparative Genomic Analyses of the Moraxella catarrhalis Serosensitive and Seroresistant Lineages Demonstrate Their Independent Evolution.</title>
        <authorList>
            <person name="Earl J.P."/>
            <person name="de Vries S.P."/>
            <person name="Ahmed A."/>
            <person name="Powell E."/>
            <person name="Schultz M.P."/>
            <person name="Hermans P.W."/>
            <person name="Hill D.J."/>
            <person name="Zhou Z."/>
            <person name="Constantinidou C.I."/>
            <person name="Hu F.Z."/>
            <person name="Bootsma H.J."/>
            <person name="Ehrlich G.D."/>
        </authorList>
    </citation>
    <scope>NUCLEOTIDE SEQUENCE [LARGE SCALE GENOMIC DNA]</scope>
    <source>
        <strain evidence="2 3">Z7542</strain>
    </source>
</reference>
<protein>
    <recommendedName>
        <fullName evidence="4">Helix-turn-helix domain-containing protein</fullName>
    </recommendedName>
</protein>
<evidence type="ECO:0008006" key="4">
    <source>
        <dbReference type="Google" id="ProtNLM"/>
    </source>
</evidence>
<dbReference type="RefSeq" id="WP_038519105.1">
    <property type="nucleotide sequence ID" value="NZ_CP008804.1"/>
</dbReference>
<gene>
    <name evidence="2" type="ORF">AO384_0740</name>
</gene>
<dbReference type="EMBL" id="LXHC01000009">
    <property type="protein sequence ID" value="OAU97143.1"/>
    <property type="molecule type" value="Genomic_DNA"/>
</dbReference>
<name>A0A198UKY6_MORCA</name>
<keyword evidence="3" id="KW-1185">Reference proteome</keyword>
<dbReference type="Proteomes" id="UP000078228">
    <property type="component" value="Unassembled WGS sequence"/>
</dbReference>
<accession>A0A198UKY6</accession>
<comment type="caution">
    <text evidence="2">The sequence shown here is derived from an EMBL/GenBank/DDBJ whole genome shotgun (WGS) entry which is preliminary data.</text>
</comment>
<proteinExistence type="predicted"/>
<dbReference type="PATRIC" id="fig|480.212.peg.477"/>
<dbReference type="AlphaFoldDB" id="A0A198UKY6"/>